<keyword evidence="3" id="KW-1185">Reference proteome</keyword>
<dbReference type="EMBL" id="LJGU01000112">
    <property type="protein sequence ID" value="OEV04784.1"/>
    <property type="molecule type" value="Genomic_DNA"/>
</dbReference>
<feature type="domain" description="HTH-type transcriptional regulator EthR C-terminal" evidence="1">
    <location>
        <begin position="31"/>
        <end position="129"/>
    </location>
</feature>
<dbReference type="SUPFAM" id="SSF48498">
    <property type="entry name" value="Tetracyclin repressor-like, C-terminal domain"/>
    <property type="match status" value="1"/>
</dbReference>
<protein>
    <recommendedName>
        <fullName evidence="1">HTH-type transcriptional regulator EthR C-terminal domain-containing protein</fullName>
    </recommendedName>
</protein>
<name>A0A1E7KLM0_9ACTN</name>
<evidence type="ECO:0000259" key="1">
    <source>
        <dbReference type="Pfam" id="PF21313"/>
    </source>
</evidence>
<dbReference type="InterPro" id="IPR049397">
    <property type="entry name" value="EthR_C"/>
</dbReference>
<dbReference type="AlphaFoldDB" id="A0A1E7KLM0"/>
<evidence type="ECO:0000313" key="3">
    <source>
        <dbReference type="Proteomes" id="UP000176101"/>
    </source>
</evidence>
<dbReference type="Proteomes" id="UP000176101">
    <property type="component" value="Unassembled WGS sequence"/>
</dbReference>
<evidence type="ECO:0000313" key="2">
    <source>
        <dbReference type="EMBL" id="OEV04784.1"/>
    </source>
</evidence>
<proteinExistence type="predicted"/>
<dbReference type="InterPro" id="IPR036271">
    <property type="entry name" value="Tet_transcr_reg_TetR-rel_C_sf"/>
</dbReference>
<dbReference type="Gene3D" id="1.10.357.10">
    <property type="entry name" value="Tetracycline Repressor, domain 2"/>
    <property type="match status" value="1"/>
</dbReference>
<organism evidence="2 3">
    <name type="scientific">Streptomyces oceani</name>
    <dbReference type="NCBI Taxonomy" id="1075402"/>
    <lineage>
        <taxon>Bacteria</taxon>
        <taxon>Bacillati</taxon>
        <taxon>Actinomycetota</taxon>
        <taxon>Actinomycetes</taxon>
        <taxon>Kitasatosporales</taxon>
        <taxon>Streptomycetaceae</taxon>
        <taxon>Streptomyces</taxon>
    </lineage>
</organism>
<accession>A0A1E7KLM0</accession>
<reference evidence="2 3" key="1">
    <citation type="journal article" date="2016" name="Front. Microbiol.">
        <title>Comparative Genomics Analysis of Streptomyces Species Reveals Their Adaptation to the Marine Environment and Their Diversity at the Genomic Level.</title>
        <authorList>
            <person name="Tian X."/>
            <person name="Zhang Z."/>
            <person name="Yang T."/>
            <person name="Chen M."/>
            <person name="Li J."/>
            <person name="Chen F."/>
            <person name="Yang J."/>
            <person name="Li W."/>
            <person name="Zhang B."/>
            <person name="Zhang Z."/>
            <person name="Wu J."/>
            <person name="Zhang C."/>
            <person name="Long L."/>
            <person name="Xiao J."/>
        </authorList>
    </citation>
    <scope>NUCLEOTIDE SEQUENCE [LARGE SCALE GENOMIC DNA]</scope>
    <source>
        <strain evidence="2 3">SCSIO 02100</strain>
    </source>
</reference>
<gene>
    <name evidence="2" type="ORF">AN216_05795</name>
</gene>
<dbReference type="Pfam" id="PF21313">
    <property type="entry name" value="EthR_C"/>
    <property type="match status" value="1"/>
</dbReference>
<comment type="caution">
    <text evidence="2">The sequence shown here is derived from an EMBL/GenBank/DDBJ whole genome shotgun (WGS) entry which is preliminary data.</text>
</comment>
<sequence>MLDNLLARLWERAAAPEEPIAVTVEKYLEDCTALWRQHAPLLSAATELLGQRPTLRAAWEKSMQTAASGLAAVIASKQARGALPATGDPQAQALAIAWMAERNYYMLYTRQHTNAEEEHLPTVLAPLILHGIGARLP</sequence>